<evidence type="ECO:0000313" key="1">
    <source>
        <dbReference type="EMBL" id="KAJ4708004.1"/>
    </source>
</evidence>
<sequence length="474" mass="52665">MVGARRKTATSSRATVGDKNVAVNKDSVIVPDESSSETEVKKLRGRWELASVLNFLNVFEPVIGSDLKLTADEIEIGLITPNKSNAQLHIKLLKGIPPVSKSLNSSDAWVTVLCKKLALWWPWVAEGEIPLTAANGKEIFQYKELDPTCRLLILKALCEIRADQDDTVSYINAALKNKTQVSCFRKDKIGKDGHGTSYWYDGSTIIGYRLYREVNKSGVKTKTKGKACLNLPPSCFQWETIATNLEEFCEVVDELSSSNVVAETAVGKTIANDAVPVVEKFHKKKQRSLKRKQREEMLLLNGFGNSYAVGLTRSCRSRRPISYTFDEYDRAIDEAIALTKRSKSTKEQRIGKKHIEQGKNASNGMRTSSEDSFGSSDKERNKLGKRKDSTTLSVQKPLGLRWSPRLAGGSRHHVLETKNLGTKNRLRQRPTHNSALDSVVLDSDDEKSAEHTNCGILGHENLIIVADSDEVSDS</sequence>
<comment type="caution">
    <text evidence="1">The sequence shown here is derived from an EMBL/GenBank/DDBJ whole genome shotgun (WGS) entry which is preliminary data.</text>
</comment>
<gene>
    <name evidence="1" type="ORF">OWV82_018029</name>
</gene>
<dbReference type="EMBL" id="CM051403">
    <property type="protein sequence ID" value="KAJ4708004.1"/>
    <property type="molecule type" value="Genomic_DNA"/>
</dbReference>
<proteinExistence type="predicted"/>
<accession>A0ACC1XBB9</accession>
<name>A0ACC1XBB9_MELAZ</name>
<dbReference type="Proteomes" id="UP001164539">
    <property type="component" value="Chromosome 10"/>
</dbReference>
<keyword evidence="2" id="KW-1185">Reference proteome</keyword>
<evidence type="ECO:0000313" key="2">
    <source>
        <dbReference type="Proteomes" id="UP001164539"/>
    </source>
</evidence>
<organism evidence="1 2">
    <name type="scientific">Melia azedarach</name>
    <name type="common">Chinaberry tree</name>
    <dbReference type="NCBI Taxonomy" id="155640"/>
    <lineage>
        <taxon>Eukaryota</taxon>
        <taxon>Viridiplantae</taxon>
        <taxon>Streptophyta</taxon>
        <taxon>Embryophyta</taxon>
        <taxon>Tracheophyta</taxon>
        <taxon>Spermatophyta</taxon>
        <taxon>Magnoliopsida</taxon>
        <taxon>eudicotyledons</taxon>
        <taxon>Gunneridae</taxon>
        <taxon>Pentapetalae</taxon>
        <taxon>rosids</taxon>
        <taxon>malvids</taxon>
        <taxon>Sapindales</taxon>
        <taxon>Meliaceae</taxon>
        <taxon>Melia</taxon>
    </lineage>
</organism>
<protein>
    <submittedName>
        <fullName evidence="1">DDT domain-containing protein DDR4-like</fullName>
    </submittedName>
</protein>
<reference evidence="1 2" key="1">
    <citation type="journal article" date="2023" name="Science">
        <title>Complex scaffold remodeling in plant triterpene biosynthesis.</title>
        <authorList>
            <person name="De La Pena R."/>
            <person name="Hodgson H."/>
            <person name="Liu J.C."/>
            <person name="Stephenson M.J."/>
            <person name="Martin A.C."/>
            <person name="Owen C."/>
            <person name="Harkess A."/>
            <person name="Leebens-Mack J."/>
            <person name="Jimenez L.E."/>
            <person name="Osbourn A."/>
            <person name="Sattely E.S."/>
        </authorList>
    </citation>
    <scope>NUCLEOTIDE SEQUENCE [LARGE SCALE GENOMIC DNA]</scope>
    <source>
        <strain evidence="2">cv. JPN11</strain>
        <tissue evidence="1">Leaf</tissue>
    </source>
</reference>